<protein>
    <recommendedName>
        <fullName evidence="3">Reverse transcriptase domain-containing protein</fullName>
    </recommendedName>
</protein>
<dbReference type="Proteomes" id="UP000821853">
    <property type="component" value="Chromosome 4"/>
</dbReference>
<keyword evidence="2" id="KW-1185">Reference proteome</keyword>
<comment type="caution">
    <text evidence="1">The sequence shown here is derived from an EMBL/GenBank/DDBJ whole genome shotgun (WGS) entry which is preliminary data.</text>
</comment>
<evidence type="ECO:0000313" key="1">
    <source>
        <dbReference type="EMBL" id="KAH9373622.1"/>
    </source>
</evidence>
<evidence type="ECO:0000313" key="2">
    <source>
        <dbReference type="Proteomes" id="UP000821853"/>
    </source>
</evidence>
<organism evidence="1 2">
    <name type="scientific">Haemaphysalis longicornis</name>
    <name type="common">Bush tick</name>
    <dbReference type="NCBI Taxonomy" id="44386"/>
    <lineage>
        <taxon>Eukaryota</taxon>
        <taxon>Metazoa</taxon>
        <taxon>Ecdysozoa</taxon>
        <taxon>Arthropoda</taxon>
        <taxon>Chelicerata</taxon>
        <taxon>Arachnida</taxon>
        <taxon>Acari</taxon>
        <taxon>Parasitiformes</taxon>
        <taxon>Ixodida</taxon>
        <taxon>Ixodoidea</taxon>
        <taxon>Ixodidae</taxon>
        <taxon>Haemaphysalinae</taxon>
        <taxon>Haemaphysalis</taxon>
    </lineage>
</organism>
<accession>A0A9J6G5G6</accession>
<evidence type="ECO:0008006" key="3">
    <source>
        <dbReference type="Google" id="ProtNLM"/>
    </source>
</evidence>
<proteinExistence type="predicted"/>
<gene>
    <name evidence="1" type="ORF">HPB48_014781</name>
</gene>
<dbReference type="OrthoDB" id="6514472at2759"/>
<dbReference type="EMBL" id="JABSTR010000006">
    <property type="protein sequence ID" value="KAH9373622.1"/>
    <property type="molecule type" value="Genomic_DNA"/>
</dbReference>
<sequence length="134" mass="14948">MEGYIDDFSSVPFQNAAGVSVSGFLELLSFYLRSTFIQYDGKPCLQRQGISIGSCITPILSDLFLSKLDNIVAGRLDSMIVVRVFRFVDDSSWIAILMPLNVTPMMCYLLLKKILGSLSVLLNSRLTTQYSFSI</sequence>
<name>A0A9J6G5G6_HAELO</name>
<dbReference type="AlphaFoldDB" id="A0A9J6G5G6"/>
<reference evidence="1 2" key="1">
    <citation type="journal article" date="2020" name="Cell">
        <title>Large-Scale Comparative Analyses of Tick Genomes Elucidate Their Genetic Diversity and Vector Capacities.</title>
        <authorList>
            <consortium name="Tick Genome and Microbiome Consortium (TIGMIC)"/>
            <person name="Jia N."/>
            <person name="Wang J."/>
            <person name="Shi W."/>
            <person name="Du L."/>
            <person name="Sun Y."/>
            <person name="Zhan W."/>
            <person name="Jiang J.F."/>
            <person name="Wang Q."/>
            <person name="Zhang B."/>
            <person name="Ji P."/>
            <person name="Bell-Sakyi L."/>
            <person name="Cui X.M."/>
            <person name="Yuan T.T."/>
            <person name="Jiang B.G."/>
            <person name="Yang W.F."/>
            <person name="Lam T.T."/>
            <person name="Chang Q.C."/>
            <person name="Ding S.J."/>
            <person name="Wang X.J."/>
            <person name="Zhu J.G."/>
            <person name="Ruan X.D."/>
            <person name="Zhao L."/>
            <person name="Wei J.T."/>
            <person name="Ye R.Z."/>
            <person name="Que T.C."/>
            <person name="Du C.H."/>
            <person name="Zhou Y.H."/>
            <person name="Cheng J.X."/>
            <person name="Dai P.F."/>
            <person name="Guo W.B."/>
            <person name="Han X.H."/>
            <person name="Huang E.J."/>
            <person name="Li L.F."/>
            <person name="Wei W."/>
            <person name="Gao Y.C."/>
            <person name="Liu J.Z."/>
            <person name="Shao H.Z."/>
            <person name="Wang X."/>
            <person name="Wang C.C."/>
            <person name="Yang T.C."/>
            <person name="Huo Q.B."/>
            <person name="Li W."/>
            <person name="Chen H.Y."/>
            <person name="Chen S.E."/>
            <person name="Zhou L.G."/>
            <person name="Ni X.B."/>
            <person name="Tian J.H."/>
            <person name="Sheng Y."/>
            <person name="Liu T."/>
            <person name="Pan Y.S."/>
            <person name="Xia L.Y."/>
            <person name="Li J."/>
            <person name="Zhao F."/>
            <person name="Cao W.C."/>
        </authorList>
    </citation>
    <scope>NUCLEOTIDE SEQUENCE [LARGE SCALE GENOMIC DNA]</scope>
    <source>
        <strain evidence="1">HaeL-2018</strain>
    </source>
</reference>
<dbReference type="VEuPathDB" id="VectorBase:HLOH_046749"/>